<gene>
    <name evidence="2" type="ordered locus">TREAZ_2782</name>
</gene>
<keyword evidence="3" id="KW-1185">Reference proteome</keyword>
<evidence type="ECO:0000313" key="2">
    <source>
        <dbReference type="EMBL" id="AEF80877.1"/>
    </source>
</evidence>
<reference evidence="3" key="1">
    <citation type="submission" date="2009-12" db="EMBL/GenBank/DDBJ databases">
        <title>Complete sequence of Treponema azotonutricium strain ZAS-9.</title>
        <authorList>
            <person name="Tetu S.G."/>
            <person name="Matson E."/>
            <person name="Ren Q."/>
            <person name="Seshadri R."/>
            <person name="Elbourne L."/>
            <person name="Hassan K.A."/>
            <person name="Durkin A."/>
            <person name="Radune D."/>
            <person name="Mohamoud Y."/>
            <person name="Shay R."/>
            <person name="Jin S."/>
            <person name="Zhang X."/>
            <person name="Lucey K."/>
            <person name="Ballor N.R."/>
            <person name="Ottesen E."/>
            <person name="Rosenthal R."/>
            <person name="Allen A."/>
            <person name="Leadbetter J.R."/>
            <person name="Paulsen I.T."/>
        </authorList>
    </citation>
    <scope>NUCLEOTIDE SEQUENCE [LARGE SCALE GENOMIC DNA]</scope>
    <source>
        <strain evidence="3">ATCC BAA-888 / DSM 13862 / ZAS-9</strain>
    </source>
</reference>
<dbReference type="InterPro" id="IPR058739">
    <property type="entry name" value="NicX"/>
</dbReference>
<dbReference type="Proteomes" id="UP000009222">
    <property type="component" value="Chromosome"/>
</dbReference>
<dbReference type="PANTHER" id="PTHR34448:SF1">
    <property type="entry name" value="BLL6088 PROTEIN"/>
    <property type="match status" value="1"/>
</dbReference>
<dbReference type="EMBL" id="CP001841">
    <property type="protein sequence ID" value="AEF80877.1"/>
    <property type="molecule type" value="Genomic_DNA"/>
</dbReference>
<dbReference type="SUPFAM" id="SSF144052">
    <property type="entry name" value="Thermophilic metalloprotease-like"/>
    <property type="match status" value="1"/>
</dbReference>
<dbReference type="GO" id="GO:0006508">
    <property type="term" value="P:proteolysis"/>
    <property type="evidence" value="ECO:0007669"/>
    <property type="project" value="UniProtKB-KW"/>
</dbReference>
<evidence type="ECO:0000256" key="1">
    <source>
        <dbReference type="ARBA" id="ARBA00022723"/>
    </source>
</evidence>
<dbReference type="STRING" id="545695.TREAZ_2782"/>
<keyword evidence="1" id="KW-0479">Metal-binding</keyword>
<dbReference type="Pfam" id="PF26233">
    <property type="entry name" value="NicX"/>
    <property type="match status" value="1"/>
</dbReference>
<dbReference type="InParanoid" id="F5YD32"/>
<dbReference type="PANTHER" id="PTHR34448">
    <property type="entry name" value="AMINOPEPTIDASE"/>
    <property type="match status" value="1"/>
</dbReference>
<accession>F5YD32</accession>
<dbReference type="InterPro" id="IPR035097">
    <property type="entry name" value="M29_N-terminal"/>
</dbReference>
<dbReference type="GO" id="GO:0004177">
    <property type="term" value="F:aminopeptidase activity"/>
    <property type="evidence" value="ECO:0007669"/>
    <property type="project" value="UniProtKB-KW"/>
</dbReference>
<proteinExistence type="predicted"/>
<reference evidence="2 3" key="2">
    <citation type="journal article" date="2011" name="ISME J.">
        <title>RNA-seq reveals cooperative metabolic interactions between two termite-gut spirochete species in co-culture.</title>
        <authorList>
            <person name="Rosenthal A.Z."/>
            <person name="Matson E.G."/>
            <person name="Eldar A."/>
            <person name="Leadbetter J.R."/>
        </authorList>
    </citation>
    <scope>NUCLEOTIDE SEQUENCE [LARGE SCALE GENOMIC DNA]</scope>
    <source>
        <strain evidence="3">ATCC BAA-888 / DSM 13862 / ZAS-9</strain>
    </source>
</reference>
<dbReference type="InterPro" id="IPR052170">
    <property type="entry name" value="M29_Exopeptidase"/>
</dbReference>
<protein>
    <recommendedName>
        <fullName evidence="4">Leucyl aminopeptidase</fullName>
    </recommendedName>
</protein>
<dbReference type="GO" id="GO:0008237">
    <property type="term" value="F:metallopeptidase activity"/>
    <property type="evidence" value="ECO:0007669"/>
    <property type="project" value="UniProtKB-KW"/>
</dbReference>
<dbReference type="AlphaFoldDB" id="F5YD32"/>
<evidence type="ECO:0000313" key="3">
    <source>
        <dbReference type="Proteomes" id="UP000009222"/>
    </source>
</evidence>
<dbReference type="GO" id="GO:0046872">
    <property type="term" value="F:metal ion binding"/>
    <property type="evidence" value="ECO:0007669"/>
    <property type="project" value="UniProtKB-KW"/>
</dbReference>
<dbReference type="HOGENOM" id="CLU_062630_0_0_12"/>
<evidence type="ECO:0008006" key="4">
    <source>
        <dbReference type="Google" id="ProtNLM"/>
    </source>
</evidence>
<organism evidence="2 3">
    <name type="scientific">Leadbettera azotonutricia (strain ATCC BAA-888 / DSM 13862 / ZAS-9)</name>
    <name type="common">Treponema azotonutricium</name>
    <dbReference type="NCBI Taxonomy" id="545695"/>
    <lineage>
        <taxon>Bacteria</taxon>
        <taxon>Pseudomonadati</taxon>
        <taxon>Spirochaetota</taxon>
        <taxon>Spirochaetia</taxon>
        <taxon>Spirochaetales</taxon>
        <taxon>Breznakiellaceae</taxon>
        <taxon>Leadbettera</taxon>
    </lineage>
</organism>
<dbReference type="KEGG" id="taz:TREAZ_2782"/>
<name>F5YD32_LEAAZ</name>
<sequence>MSKFANMSSVRSDAEASGLKEAARIAIDVSLKVKPDEQVLIVSNPEADVAAIAEALYDAALDAGASPSLIFQPVKTQMDFAEPAVIAAFDARPKVFISLSAEKLGKDPKGFASPYEYKGSKWDHVFHLQLYGEKNCRAFWSPSTTIESFVRTVPIDYDLLKKRCYIIKTFLDEAVRVHVTAPGGTDIMVGLKDRKAHSDDGDFSAGGRGGNLPAGESFISPENGTCQGLIVFDGSISLHDGDIVINDPIRCTLEKGFVTDIKGGEEAAELRRTIELAELNARDYERLGQIPQGAGKLYAKNSRNIGELGIGLNPAARISGRMLEDEKAFSTCHFAIGHNYDNDAPALIHLDGLVKNPTIVAISKDGKETVIEKDGTLIEEIH</sequence>
<dbReference type="Gene3D" id="3.40.1830.10">
    <property type="entry name" value="Thermophilic metalloprotease (M29)"/>
    <property type="match status" value="1"/>
</dbReference>
<dbReference type="eggNOG" id="COG2309">
    <property type="taxonomic scope" value="Bacteria"/>
</dbReference>